<evidence type="ECO:0000256" key="4">
    <source>
        <dbReference type="ARBA" id="ARBA00022692"/>
    </source>
</evidence>
<evidence type="ECO:0000256" key="1">
    <source>
        <dbReference type="ARBA" id="ARBA00004141"/>
    </source>
</evidence>
<feature type="binding site" evidence="8">
    <location>
        <position position="104"/>
    </location>
    <ligand>
        <name>Na(+)</name>
        <dbReference type="ChEBI" id="CHEBI:29101"/>
        <label>1</label>
    </ligand>
</feature>
<comment type="subcellular location">
    <subcellularLocation>
        <location evidence="1">Membrane</location>
        <topology evidence="1">Multi-pass membrane protein</topology>
    </subcellularLocation>
</comment>
<dbReference type="PANTHER" id="PTHR11616:SF236">
    <property type="entry name" value="TRANSPORTER"/>
    <property type="match status" value="1"/>
</dbReference>
<dbReference type="GO" id="GO:0015179">
    <property type="term" value="F:L-amino acid transmembrane transporter activity"/>
    <property type="evidence" value="ECO:0007669"/>
    <property type="project" value="TreeGrafter"/>
</dbReference>
<dbReference type="EMBL" id="CP045899">
    <property type="protein sequence ID" value="QQP41287.1"/>
    <property type="molecule type" value="Genomic_DNA"/>
</dbReference>
<dbReference type="InterPro" id="IPR000175">
    <property type="entry name" value="Na/ntran_symport"/>
</dbReference>
<keyword evidence="8" id="KW-0915">Sodium</keyword>
<dbReference type="SUPFAM" id="SSF161070">
    <property type="entry name" value="SNF-like"/>
    <property type="match status" value="1"/>
</dbReference>
<keyword evidence="3" id="KW-0813">Transport</keyword>
<proteinExistence type="inferred from homology"/>
<dbReference type="InterPro" id="IPR037272">
    <property type="entry name" value="SNS_sf"/>
</dbReference>
<reference evidence="10" key="1">
    <citation type="submission" date="2021-01" db="EMBL/GenBank/DDBJ databases">
        <title>Caligus Genome Assembly.</title>
        <authorList>
            <person name="Gallardo-Escarate C."/>
        </authorList>
    </citation>
    <scope>NUCLEOTIDE SEQUENCE [LARGE SCALE GENOMIC DNA]</scope>
</reference>
<evidence type="ECO:0000256" key="8">
    <source>
        <dbReference type="PIRSR" id="PIRSR600175-1"/>
    </source>
</evidence>
<accession>A0A7T8H0W6</accession>
<dbReference type="GO" id="GO:0089718">
    <property type="term" value="P:amino acid import across plasma membrane"/>
    <property type="evidence" value="ECO:0007669"/>
    <property type="project" value="TreeGrafter"/>
</dbReference>
<dbReference type="PROSITE" id="PS50267">
    <property type="entry name" value="NA_NEUROTRAN_SYMP_3"/>
    <property type="match status" value="1"/>
</dbReference>
<evidence type="ECO:0000256" key="3">
    <source>
        <dbReference type="ARBA" id="ARBA00022448"/>
    </source>
</evidence>
<feature type="non-terminal residue" evidence="9">
    <location>
        <position position="131"/>
    </location>
</feature>
<evidence type="ECO:0000313" key="10">
    <source>
        <dbReference type="Proteomes" id="UP000595437"/>
    </source>
</evidence>
<name>A0A7T8H0W6_CALRO</name>
<keyword evidence="6" id="KW-1133">Transmembrane helix</keyword>
<keyword evidence="8" id="KW-0479">Metal-binding</keyword>
<gene>
    <name evidence="9" type="ORF">FKW44_015603</name>
</gene>
<keyword evidence="4" id="KW-0812">Transmembrane</keyword>
<dbReference type="AlphaFoldDB" id="A0A7T8H0W6"/>
<sequence length="131" mass="14526">VPGCLHYLFVPKFSKLLENILGRLLMFGSYNKFYNKVHIDAAIVSSLDFITSIISSIHRLKISDISLVADKGNGLAFVVYPEALAQIDYSCSGPFSSLACCFFLGLDSEFAFLETILTAVYDGFPKLRSIR</sequence>
<dbReference type="GO" id="GO:0005283">
    <property type="term" value="F:amino acid:sodium symporter activity"/>
    <property type="evidence" value="ECO:0007669"/>
    <property type="project" value="TreeGrafter"/>
</dbReference>
<keyword evidence="10" id="KW-1185">Reference proteome</keyword>
<dbReference type="PANTHER" id="PTHR11616">
    <property type="entry name" value="SODIUM/CHLORIDE DEPENDENT TRANSPORTER"/>
    <property type="match status" value="1"/>
</dbReference>
<comment type="similarity">
    <text evidence="2">Belongs to the sodium:neurotransmitter symporter (SNF) (TC 2.A.22) family.</text>
</comment>
<feature type="binding site" evidence="8">
    <location>
        <position position="108"/>
    </location>
    <ligand>
        <name>Na(+)</name>
        <dbReference type="ChEBI" id="CHEBI:29101"/>
        <label>1</label>
    </ligand>
</feature>
<dbReference type="OrthoDB" id="6581954at2759"/>
<dbReference type="Pfam" id="PF00209">
    <property type="entry name" value="SNF"/>
    <property type="match status" value="1"/>
</dbReference>
<keyword evidence="5" id="KW-0769">Symport</keyword>
<dbReference type="GO" id="GO:0046872">
    <property type="term" value="F:metal ion binding"/>
    <property type="evidence" value="ECO:0007669"/>
    <property type="project" value="UniProtKB-KW"/>
</dbReference>
<dbReference type="GO" id="GO:0005886">
    <property type="term" value="C:plasma membrane"/>
    <property type="evidence" value="ECO:0007669"/>
    <property type="project" value="TreeGrafter"/>
</dbReference>
<protein>
    <submittedName>
        <fullName evidence="9">Transporter</fullName>
    </submittedName>
</protein>
<evidence type="ECO:0000313" key="9">
    <source>
        <dbReference type="EMBL" id="QQP41287.1"/>
    </source>
</evidence>
<evidence type="ECO:0000256" key="7">
    <source>
        <dbReference type="ARBA" id="ARBA00023136"/>
    </source>
</evidence>
<feature type="binding site" evidence="8">
    <location>
        <position position="107"/>
    </location>
    <ligand>
        <name>Na(+)</name>
        <dbReference type="ChEBI" id="CHEBI:29101"/>
        <label>1</label>
    </ligand>
</feature>
<dbReference type="GO" id="GO:0015187">
    <property type="term" value="F:glycine transmembrane transporter activity"/>
    <property type="evidence" value="ECO:0007669"/>
    <property type="project" value="TreeGrafter"/>
</dbReference>
<keyword evidence="7" id="KW-0472">Membrane</keyword>
<evidence type="ECO:0000256" key="6">
    <source>
        <dbReference type="ARBA" id="ARBA00022989"/>
    </source>
</evidence>
<organism evidence="9 10">
    <name type="scientific">Caligus rogercresseyi</name>
    <name type="common">Sea louse</name>
    <dbReference type="NCBI Taxonomy" id="217165"/>
    <lineage>
        <taxon>Eukaryota</taxon>
        <taxon>Metazoa</taxon>
        <taxon>Ecdysozoa</taxon>
        <taxon>Arthropoda</taxon>
        <taxon>Crustacea</taxon>
        <taxon>Multicrustacea</taxon>
        <taxon>Hexanauplia</taxon>
        <taxon>Copepoda</taxon>
        <taxon>Siphonostomatoida</taxon>
        <taxon>Caligidae</taxon>
        <taxon>Caligus</taxon>
    </lineage>
</organism>
<dbReference type="Proteomes" id="UP000595437">
    <property type="component" value="Chromosome 10"/>
</dbReference>
<evidence type="ECO:0000256" key="5">
    <source>
        <dbReference type="ARBA" id="ARBA00022847"/>
    </source>
</evidence>
<evidence type="ECO:0000256" key="2">
    <source>
        <dbReference type="ARBA" id="ARBA00006459"/>
    </source>
</evidence>